<dbReference type="Gene3D" id="2.30.30.140">
    <property type="match status" value="1"/>
</dbReference>
<feature type="domain" description="DNA/RNA-binding protein Kin17 WH-like" evidence="3">
    <location>
        <begin position="52"/>
        <end position="178"/>
    </location>
</feature>
<dbReference type="InterPro" id="IPR037321">
    <property type="entry name" value="KIN17-like"/>
</dbReference>
<feature type="region of interest" description="Disordered" evidence="2">
    <location>
        <begin position="263"/>
        <end position="284"/>
    </location>
</feature>
<evidence type="ECO:0000256" key="2">
    <source>
        <dbReference type="SAM" id="MobiDB-lite"/>
    </source>
</evidence>
<sequence length="399" mass="44509">MGKNDFLTPKAIANRIKSKGLQKLRWYCQMCQKQCRDENGFKCHLTSESHKRQMMVFGANPTRVVEGYTEEFEKTFMEHLRRSHPHSRVAAKVVYNEYIADRHHVHMNSTSWLTLTDFVKHLGKTGQCRVDETEKGWYISVIQPDPSQALADDRKSKRERAEKEEDERQREILEAQIARAQAAAAQEREGPAEGTELRRDEDGQPLQIALAAPPKPAAHEAAMPGVAQGFGADEKGGKPGAAAPKKRSKLEELMEREQAFKKAKTDREKAGAGAGPSGRPDAPWLQPGITVKVLSKELKEHGYYKKKGVIEKLASKYVGQICMLDSGDVLQVDQAQLETVLPAPGGTVVVVRGAHRGVRAEMLEIDVDKFRAQVQLTSGDGKGEKAWFDYEDICKFSSS</sequence>
<comment type="similarity">
    <text evidence="1">Belongs to the KIN17 family.</text>
</comment>
<dbReference type="SUPFAM" id="SSF57667">
    <property type="entry name" value="beta-beta-alpha zinc fingers"/>
    <property type="match status" value="1"/>
</dbReference>
<comment type="caution">
    <text evidence="4">The sequence shown here is derived from an EMBL/GenBank/DDBJ whole genome shotgun (WGS) entry which is preliminary data.</text>
</comment>
<dbReference type="Pfam" id="PF25088">
    <property type="entry name" value="GPKOW_C"/>
    <property type="match status" value="1"/>
</dbReference>
<dbReference type="InterPro" id="IPR038254">
    <property type="entry name" value="KIN17_WH-like_sf"/>
</dbReference>
<dbReference type="Gene3D" id="1.10.10.2030">
    <property type="entry name" value="DNA/RNA-binding protein Kin17, conserved domain"/>
    <property type="match status" value="1"/>
</dbReference>
<dbReference type="CDD" id="cd13155">
    <property type="entry name" value="KOW_KIN17"/>
    <property type="match status" value="1"/>
</dbReference>
<dbReference type="Gene3D" id="2.30.30.30">
    <property type="match status" value="1"/>
</dbReference>
<feature type="region of interest" description="Disordered" evidence="2">
    <location>
        <begin position="148"/>
        <end position="202"/>
    </location>
</feature>
<keyword evidence="5" id="KW-1185">Reference proteome</keyword>
<accession>A0ABR2YZD7</accession>
<dbReference type="Pfam" id="PF10357">
    <property type="entry name" value="WH_KIN17"/>
    <property type="match status" value="1"/>
</dbReference>
<name>A0ABR2YZD7_9CHLO</name>
<evidence type="ECO:0000313" key="5">
    <source>
        <dbReference type="Proteomes" id="UP001491310"/>
    </source>
</evidence>
<dbReference type="InterPro" id="IPR056767">
    <property type="entry name" value="C2H2-Znf_KIN17"/>
</dbReference>
<reference evidence="4 5" key="1">
    <citation type="journal article" date="2024" name="Nat. Commun.">
        <title>Phylogenomics reveals the evolutionary origins of lichenization in chlorophyte algae.</title>
        <authorList>
            <person name="Puginier C."/>
            <person name="Libourel C."/>
            <person name="Otte J."/>
            <person name="Skaloud P."/>
            <person name="Haon M."/>
            <person name="Grisel S."/>
            <person name="Petersen M."/>
            <person name="Berrin J.G."/>
            <person name="Delaux P.M."/>
            <person name="Dal Grande F."/>
            <person name="Keller J."/>
        </authorList>
    </citation>
    <scope>NUCLEOTIDE SEQUENCE [LARGE SCALE GENOMIC DNA]</scope>
    <source>
        <strain evidence="4 5">SAG 216-7</strain>
    </source>
</reference>
<proteinExistence type="inferred from homology"/>
<dbReference type="SMART" id="SM01253">
    <property type="entry name" value="Kin17_mid"/>
    <property type="match status" value="1"/>
</dbReference>
<dbReference type="InterPro" id="IPR041995">
    <property type="entry name" value="KOW_KIN17"/>
</dbReference>
<feature type="compositionally biased region" description="Basic and acidic residues" evidence="2">
    <location>
        <begin position="186"/>
        <end position="202"/>
    </location>
</feature>
<dbReference type="InterPro" id="IPR019447">
    <property type="entry name" value="DNA/RNA-bd_Kin17_WH-like_dom"/>
</dbReference>
<dbReference type="InterPro" id="IPR036236">
    <property type="entry name" value="Znf_C2H2_sf"/>
</dbReference>
<gene>
    <name evidence="4" type="ORF">WJX75_002869</name>
</gene>
<dbReference type="PANTHER" id="PTHR12805">
    <property type="entry name" value="KIN17 KIN, ANTIGENIC DETERMINANT OF RECA PROTEIN HOMOLOG"/>
    <property type="match status" value="1"/>
</dbReference>
<feature type="compositionally biased region" description="Basic and acidic residues" evidence="2">
    <location>
        <begin position="151"/>
        <end position="173"/>
    </location>
</feature>
<evidence type="ECO:0000259" key="3">
    <source>
        <dbReference type="SMART" id="SM01253"/>
    </source>
</evidence>
<dbReference type="PANTHER" id="PTHR12805:SF0">
    <property type="entry name" value="DNA_RNA-BINDING PROTEIN KIN17"/>
    <property type="match status" value="1"/>
</dbReference>
<evidence type="ECO:0000256" key="1">
    <source>
        <dbReference type="ARBA" id="ARBA00008517"/>
    </source>
</evidence>
<organism evidence="4 5">
    <name type="scientific">Coccomyxa subellipsoidea</name>
    <dbReference type="NCBI Taxonomy" id="248742"/>
    <lineage>
        <taxon>Eukaryota</taxon>
        <taxon>Viridiplantae</taxon>
        <taxon>Chlorophyta</taxon>
        <taxon>core chlorophytes</taxon>
        <taxon>Trebouxiophyceae</taxon>
        <taxon>Trebouxiophyceae incertae sedis</taxon>
        <taxon>Coccomyxaceae</taxon>
        <taxon>Coccomyxa</taxon>
    </lineage>
</organism>
<feature type="compositionally biased region" description="Low complexity" evidence="2">
    <location>
        <begin position="174"/>
        <end position="185"/>
    </location>
</feature>
<dbReference type="Pfam" id="PF25095">
    <property type="entry name" value="C2H2-zf_KIN17"/>
    <property type="match status" value="1"/>
</dbReference>
<evidence type="ECO:0000313" key="4">
    <source>
        <dbReference type="EMBL" id="KAK9917293.1"/>
    </source>
</evidence>
<dbReference type="EMBL" id="JALJOT010000002">
    <property type="protein sequence ID" value="KAK9917293.1"/>
    <property type="molecule type" value="Genomic_DNA"/>
</dbReference>
<dbReference type="InterPro" id="IPR014722">
    <property type="entry name" value="Rib_uL2_dom2"/>
</dbReference>
<dbReference type="Proteomes" id="UP001491310">
    <property type="component" value="Unassembled WGS sequence"/>
</dbReference>
<protein>
    <recommendedName>
        <fullName evidence="3">DNA/RNA-binding protein Kin17 WH-like domain-containing protein</fullName>
    </recommendedName>
</protein>